<protein>
    <submittedName>
        <fullName evidence="1">Uncharacterized protein</fullName>
    </submittedName>
</protein>
<keyword evidence="2" id="KW-1185">Reference proteome</keyword>
<comment type="caution">
    <text evidence="1">The sequence shown here is derived from an EMBL/GenBank/DDBJ whole genome shotgun (WGS) entry which is preliminary data.</text>
</comment>
<accession>A0ABT4XJ67</accession>
<name>A0ABT4XJ67_9PSED</name>
<evidence type="ECO:0000313" key="2">
    <source>
        <dbReference type="Proteomes" id="UP001212042"/>
    </source>
</evidence>
<evidence type="ECO:0000313" key="1">
    <source>
        <dbReference type="EMBL" id="MDA7088256.1"/>
    </source>
</evidence>
<sequence length="77" mass="8528">MKLDAIEKLQLLAEHAVDVLAKDLDDPSITPAKRATLSKSIIEIYVRVFRVISAPLDAPAEVEELSTEPQPMFRLLG</sequence>
<dbReference type="EMBL" id="JAQJZJ010000009">
    <property type="protein sequence ID" value="MDA7088256.1"/>
    <property type="molecule type" value="Genomic_DNA"/>
</dbReference>
<dbReference type="RefSeq" id="WP_271349106.1">
    <property type="nucleotide sequence ID" value="NZ_JAQJZJ010000009.1"/>
</dbReference>
<reference evidence="1 2" key="1">
    <citation type="submission" date="2023-01" db="EMBL/GenBank/DDBJ databases">
        <title>Pseudomonas SA3-5T sp. nov., isolated from tidal flat sediment.</title>
        <authorList>
            <person name="Kim H.S."/>
            <person name="Kim J.-S."/>
            <person name="Suh M.K."/>
            <person name="Eom M.K."/>
            <person name="Lee J.-S."/>
        </authorList>
    </citation>
    <scope>NUCLEOTIDE SEQUENCE [LARGE SCALE GENOMIC DNA]</scope>
    <source>
        <strain evidence="1 2">SA3-5</strain>
    </source>
</reference>
<proteinExistence type="predicted"/>
<organism evidence="1 2">
    <name type="scientific">Pseudomonas aestuarii</name>
    <dbReference type="NCBI Taxonomy" id="3018340"/>
    <lineage>
        <taxon>Bacteria</taxon>
        <taxon>Pseudomonadati</taxon>
        <taxon>Pseudomonadota</taxon>
        <taxon>Gammaproteobacteria</taxon>
        <taxon>Pseudomonadales</taxon>
        <taxon>Pseudomonadaceae</taxon>
        <taxon>Pseudomonas</taxon>
    </lineage>
</organism>
<gene>
    <name evidence="1" type="ORF">PH586_17870</name>
</gene>
<dbReference type="Proteomes" id="UP001212042">
    <property type="component" value="Unassembled WGS sequence"/>
</dbReference>